<dbReference type="EMBL" id="AUSU01003370">
    <property type="protein sequence ID" value="EPS66979.1"/>
    <property type="molecule type" value="Genomic_DNA"/>
</dbReference>
<protein>
    <submittedName>
        <fullName evidence="2">Uncharacterized protein</fullName>
    </submittedName>
</protein>
<evidence type="ECO:0000256" key="1">
    <source>
        <dbReference type="SAM" id="MobiDB-lite"/>
    </source>
</evidence>
<keyword evidence="3" id="KW-1185">Reference proteome</keyword>
<proteinExistence type="predicted"/>
<sequence length="66" mass="7492">MVRNPSSPDYRRLHSQIPPHPPFTNPSSKSLEISMAGASVAKEQMHPSSKDKFSYYDLHLYISCND</sequence>
<dbReference type="AlphaFoldDB" id="S8CJ02"/>
<evidence type="ECO:0000313" key="3">
    <source>
        <dbReference type="Proteomes" id="UP000015453"/>
    </source>
</evidence>
<reference evidence="2 3" key="1">
    <citation type="journal article" date="2013" name="BMC Genomics">
        <title>The miniature genome of a carnivorous plant Genlisea aurea contains a low number of genes and short non-coding sequences.</title>
        <authorList>
            <person name="Leushkin E.V."/>
            <person name="Sutormin R.A."/>
            <person name="Nabieva E.R."/>
            <person name="Penin A.A."/>
            <person name="Kondrashov A.S."/>
            <person name="Logacheva M.D."/>
        </authorList>
    </citation>
    <scope>NUCLEOTIDE SEQUENCE [LARGE SCALE GENOMIC DNA]</scope>
</reference>
<accession>S8CJ02</accession>
<feature type="region of interest" description="Disordered" evidence="1">
    <location>
        <begin position="1"/>
        <end position="28"/>
    </location>
</feature>
<organism evidence="2 3">
    <name type="scientific">Genlisea aurea</name>
    <dbReference type="NCBI Taxonomy" id="192259"/>
    <lineage>
        <taxon>Eukaryota</taxon>
        <taxon>Viridiplantae</taxon>
        <taxon>Streptophyta</taxon>
        <taxon>Embryophyta</taxon>
        <taxon>Tracheophyta</taxon>
        <taxon>Spermatophyta</taxon>
        <taxon>Magnoliopsida</taxon>
        <taxon>eudicotyledons</taxon>
        <taxon>Gunneridae</taxon>
        <taxon>Pentapetalae</taxon>
        <taxon>asterids</taxon>
        <taxon>lamiids</taxon>
        <taxon>Lamiales</taxon>
        <taxon>Lentibulariaceae</taxon>
        <taxon>Genlisea</taxon>
    </lineage>
</organism>
<comment type="caution">
    <text evidence="2">The sequence shown here is derived from an EMBL/GenBank/DDBJ whole genome shotgun (WGS) entry which is preliminary data.</text>
</comment>
<evidence type="ECO:0000313" key="2">
    <source>
        <dbReference type="EMBL" id="EPS66979.1"/>
    </source>
</evidence>
<gene>
    <name evidence="2" type="ORF">M569_07798</name>
</gene>
<name>S8CJ02_9LAMI</name>
<dbReference type="Proteomes" id="UP000015453">
    <property type="component" value="Unassembled WGS sequence"/>
</dbReference>